<gene>
    <name evidence="1 3 4" type="ORF">SRAE_2000472600</name>
</gene>
<name>A0A090LR57_STRRB</name>
<dbReference type="GeneID" id="36382458"/>
<evidence type="ECO:0000313" key="4">
    <source>
        <dbReference type="WormBase" id="SRAE_2000472600"/>
    </source>
</evidence>
<dbReference type="Proteomes" id="UP000035682">
    <property type="component" value="Unplaced"/>
</dbReference>
<proteinExistence type="predicted"/>
<dbReference type="WormBase" id="SRAE_2000472600">
    <property type="protein sequence ID" value="SRP12120"/>
    <property type="gene ID" value="WBGene00264965"/>
</dbReference>
<evidence type="ECO:0000313" key="2">
    <source>
        <dbReference type="Proteomes" id="UP000035682"/>
    </source>
</evidence>
<evidence type="ECO:0000313" key="3">
    <source>
        <dbReference type="WBParaSite" id="SRAE_2000472600.1"/>
    </source>
</evidence>
<dbReference type="AlphaFoldDB" id="A0A090LR57"/>
<reference evidence="3" key="2">
    <citation type="submission" date="2020-12" db="UniProtKB">
        <authorList>
            <consortium name="WormBaseParasite"/>
        </authorList>
    </citation>
    <scope>IDENTIFICATION</scope>
</reference>
<sequence>MLQFCGVINFGTKKFIENVPPDSVYISFLKYGTNSKWKKGKYIVYWPSYPQFNGIGNGHNTKIYDTSDCRCYLSALIYVMIKGIYNLKLKKVSIITDSDFLKYFIETKLDIYKNSEVLYYFKDEKMLSRNFDLIKIIYLTDSKNYNIPTMKILQYYNGNKLDKEEVIKRYENLIYGKRNVWYYLDENGKKSLEKKCFPKLNEPSFKTELENTTKHASMYYATGVFHSKYMNEYITKYVFQSFKDRVCVVETIKQKKLNLLPIKLHSIVKCLETAISLGRQEIILVHDIKFLSYALKNDWTNDQGEEISYKEHYYQILELLSNINVDFSYYDILTFPPSFSFFKTMSAAFYLNDYRKCEFG</sequence>
<keyword evidence="2" id="KW-1185">Reference proteome</keyword>
<evidence type="ECO:0000313" key="1">
    <source>
        <dbReference type="EMBL" id="CEF70086.1"/>
    </source>
</evidence>
<dbReference type="RefSeq" id="XP_024509285.1">
    <property type="nucleotide sequence ID" value="XM_024643636.1"/>
</dbReference>
<dbReference type="WBParaSite" id="SRAE_2000472600.1">
    <property type="protein sequence ID" value="SRAE_2000472600.1"/>
    <property type="gene ID" value="WBGene00264965"/>
</dbReference>
<dbReference type="EMBL" id="LN609529">
    <property type="protein sequence ID" value="CEF70086.1"/>
    <property type="molecule type" value="Genomic_DNA"/>
</dbReference>
<organism evidence="1">
    <name type="scientific">Strongyloides ratti</name>
    <name type="common">Parasitic roundworm</name>
    <dbReference type="NCBI Taxonomy" id="34506"/>
    <lineage>
        <taxon>Eukaryota</taxon>
        <taxon>Metazoa</taxon>
        <taxon>Ecdysozoa</taxon>
        <taxon>Nematoda</taxon>
        <taxon>Chromadorea</taxon>
        <taxon>Rhabditida</taxon>
        <taxon>Tylenchina</taxon>
        <taxon>Panagrolaimomorpha</taxon>
        <taxon>Strongyloidoidea</taxon>
        <taxon>Strongyloididae</taxon>
        <taxon>Strongyloides</taxon>
    </lineage>
</organism>
<accession>A0A090LR57</accession>
<reference evidence="1 2" key="1">
    <citation type="submission" date="2014-09" db="EMBL/GenBank/DDBJ databases">
        <authorList>
            <person name="Martin A.A."/>
        </authorList>
    </citation>
    <scope>NUCLEOTIDE SEQUENCE</scope>
    <source>
        <strain evidence="2">ED321</strain>
        <strain evidence="1">ED321 Heterogonic</strain>
    </source>
</reference>
<protein>
    <submittedName>
        <fullName evidence="3">Ribonuclease H-like domain-containing protein</fullName>
    </submittedName>
</protein>
<dbReference type="CTD" id="36382458"/>